<keyword evidence="16" id="KW-1185">Reference proteome</keyword>
<name>A0ABP0FH79_CLALP</name>
<dbReference type="PROSITE" id="PS52031">
    <property type="entry name" value="GG_LECTIN"/>
    <property type="match status" value="1"/>
</dbReference>
<dbReference type="Pfam" id="PF15711">
    <property type="entry name" value="ILEI"/>
    <property type="match status" value="1"/>
</dbReference>
<proteinExistence type="inferred from homology"/>
<dbReference type="InterPro" id="IPR052463">
    <property type="entry name" value="O-linked_mannose_GnT"/>
</dbReference>
<gene>
    <name evidence="15" type="ORF">CVLEPA_LOCUS7677</name>
</gene>
<keyword evidence="4 13" id="KW-0328">Glycosyltransferase</keyword>
<evidence type="ECO:0000256" key="2">
    <source>
        <dbReference type="ARBA" id="ARBA00004922"/>
    </source>
</evidence>
<comment type="cofactor">
    <cofactor evidence="13">
        <name>Mn(2+)</name>
        <dbReference type="ChEBI" id="CHEBI:29035"/>
    </cofactor>
    <text evidence="13">The cofactor is mostly bound to the substrate.</text>
</comment>
<evidence type="ECO:0000256" key="5">
    <source>
        <dbReference type="ARBA" id="ARBA00022679"/>
    </source>
</evidence>
<evidence type="ECO:0000256" key="3">
    <source>
        <dbReference type="ARBA" id="ARBA00006492"/>
    </source>
</evidence>
<keyword evidence="7 13" id="KW-0479">Metal-binding</keyword>
<dbReference type="EC" id="2.4.1.101" evidence="13"/>
<accession>A0ABP0FH79</accession>
<evidence type="ECO:0000313" key="16">
    <source>
        <dbReference type="Proteomes" id="UP001642483"/>
    </source>
</evidence>
<comment type="caution">
    <text evidence="15">The sequence shown here is derived from an EMBL/GenBank/DDBJ whole genome shotgun (WGS) entry which is preliminary data.</text>
</comment>
<keyword evidence="6" id="KW-0812">Transmembrane</keyword>
<dbReference type="PANTHER" id="PTHR46396">
    <property type="entry name" value="PROTEIN O-LINKED-MANNOSE BETA-1,2-N-ACETYLGLUCOSAMINYLTRANSFERASE 1"/>
    <property type="match status" value="1"/>
</dbReference>
<evidence type="ECO:0000256" key="7">
    <source>
        <dbReference type="ARBA" id="ARBA00022723"/>
    </source>
</evidence>
<dbReference type="Proteomes" id="UP001642483">
    <property type="component" value="Unassembled WGS sequence"/>
</dbReference>
<keyword evidence="5" id="KW-0808">Transferase</keyword>
<comment type="subcellular location">
    <subcellularLocation>
        <location evidence="1 13">Golgi apparatus membrane</location>
        <topology evidence="1 13">Single-pass type II membrane protein</topology>
    </subcellularLocation>
</comment>
<keyword evidence="10 13" id="KW-0333">Golgi apparatus</keyword>
<evidence type="ECO:0000256" key="10">
    <source>
        <dbReference type="ARBA" id="ARBA00023034"/>
    </source>
</evidence>
<evidence type="ECO:0000256" key="13">
    <source>
        <dbReference type="RuleBase" id="RU368119"/>
    </source>
</evidence>
<comment type="catalytic activity">
    <reaction evidence="13">
        <text>N(4)-(alpha-D-Man-(1-&gt;3)-[alpha-D-Man-(1-&gt;3)-[alpha-D-Man-(1-&gt;6)]-alpha-D-Man-(1-&gt;6)]-beta-D-Man-(1-&gt;4)-beta-D-GlcNAc-(1-&gt;4)-beta-D-GlcNAc)-L-asparaginyl-[protein] (N-glucan mannose isomer 5A1,2) + UDP-N-acetyl-alpha-D-glucosamine = N(4)-{beta-D-GlcNAc-(1-&gt;2)-alpha-D-Man-(1-&gt;3)-[alpha-D-Man-(1-&gt;3)-[alpha-D-Man-(1-&gt;6)]-alpha-D-Man-(1-&gt;6)]-beta-D-Man-(1-&gt;4)-beta-D-GlcNAc-(1-&gt;4)-beta-D-GlcNAc}-L-asparaginyl-[protein] + UDP + H(+)</text>
        <dbReference type="Rhea" id="RHEA:11456"/>
        <dbReference type="Rhea" id="RHEA-COMP:14367"/>
        <dbReference type="Rhea" id="RHEA-COMP:14368"/>
        <dbReference type="ChEBI" id="CHEBI:15378"/>
        <dbReference type="ChEBI" id="CHEBI:57705"/>
        <dbReference type="ChEBI" id="CHEBI:58223"/>
        <dbReference type="ChEBI" id="CHEBI:59087"/>
        <dbReference type="ChEBI" id="CHEBI:60625"/>
        <dbReference type="EC" id="2.4.1.101"/>
    </reaction>
</comment>
<evidence type="ECO:0000256" key="9">
    <source>
        <dbReference type="ARBA" id="ARBA00022989"/>
    </source>
</evidence>
<evidence type="ECO:0000256" key="1">
    <source>
        <dbReference type="ARBA" id="ARBA00004323"/>
    </source>
</evidence>
<dbReference type="EMBL" id="CAWYQH010000046">
    <property type="protein sequence ID" value="CAK8677677.1"/>
    <property type="molecule type" value="Genomic_DNA"/>
</dbReference>
<comment type="similarity">
    <text evidence="3 13">Belongs to the glycosyltransferase 13 family.</text>
</comment>
<organism evidence="15 16">
    <name type="scientific">Clavelina lepadiformis</name>
    <name type="common">Light-bulb sea squirt</name>
    <name type="synonym">Ascidia lepadiformis</name>
    <dbReference type="NCBI Taxonomy" id="159417"/>
    <lineage>
        <taxon>Eukaryota</taxon>
        <taxon>Metazoa</taxon>
        <taxon>Chordata</taxon>
        <taxon>Tunicata</taxon>
        <taxon>Ascidiacea</taxon>
        <taxon>Aplousobranchia</taxon>
        <taxon>Clavelinidae</taxon>
        <taxon>Clavelina</taxon>
    </lineage>
</organism>
<reference evidence="15 16" key="1">
    <citation type="submission" date="2024-02" db="EMBL/GenBank/DDBJ databases">
        <authorList>
            <person name="Daric V."/>
            <person name="Darras S."/>
        </authorList>
    </citation>
    <scope>NUCLEOTIDE SEQUENCE [LARGE SCALE GENOMIC DNA]</scope>
</reference>
<dbReference type="InterPro" id="IPR039477">
    <property type="entry name" value="ILEI/PANDER_dom"/>
</dbReference>
<dbReference type="InterPro" id="IPR004139">
    <property type="entry name" value="Glyco_trans_13"/>
</dbReference>
<keyword evidence="9" id="KW-1133">Transmembrane helix</keyword>
<evidence type="ECO:0000256" key="12">
    <source>
        <dbReference type="ARBA" id="ARBA00023211"/>
    </source>
</evidence>
<dbReference type="InterPro" id="IPR029044">
    <property type="entry name" value="Nucleotide-diphossugar_trans"/>
</dbReference>
<sequence>MLATPFNGSKLIACDIAEDYYLCTMTETKPYSSPAWSSPQYSRHTWQHVHYLHDMKKTVRCFFWKNALRQRQSVRLLKCFMIFALITTCVFNVKLAIDARERYEMHKDLFLNDLNEKTFVLSYDDEYENDYHQTKKKSFELEVLSSENLMKIKVDEKTVIQRDDRENDRGIHVIAINQVTGAVMAVQVFDTYLEGQDKLLRSFVNSINDNNRILVMAVKDEASLHLGKDTRQFIKEMGSSQIENLKWRSMWAIITNKNGNVKMEELKTSEDLKEWASPVQLKVTIESVSATEGFETCNWPTNEENSRRKHFCSKYDGYGALCRCIHPDELDLAVNSLPDNLVHNIPVAVIASNRPHYLYRMLRSLLLARGANPAMVTVFIDGFYEETMEVAKLMNVKGIYHTPSGVKNARISQHYRSSLSAVLTLNPDAKYAIILEEDLDVSPDFFSYFSQTIHLMDQDSSIYCISAWNDQGYEHSTHDSSLLYRVETFPGLGWMLRRSLFEEELEEQWPPPEKQWDWDMWMRQPLIRKERECIIPDVSRTFHFGLSGINMNSYFHKLYFSQHRLNTEASVQLKDVDLMTKDNYEKLMHKLIRRLATADHTKSPCDDDFINTDNEPNSDGFVVYIKMDSSEHLESFIQLSKCLKIWDLDVRDLHKNSFRTFIKKKHVVFIGYPASPYSIYKPVDLEPIALD</sequence>
<keyword evidence="12 13" id="KW-0464">Manganese</keyword>
<dbReference type="Pfam" id="PF03071">
    <property type="entry name" value="GNT-I"/>
    <property type="match status" value="1"/>
</dbReference>
<evidence type="ECO:0000256" key="6">
    <source>
        <dbReference type="ARBA" id="ARBA00022692"/>
    </source>
</evidence>
<evidence type="ECO:0000313" key="15">
    <source>
        <dbReference type="EMBL" id="CAK8677677.1"/>
    </source>
</evidence>
<evidence type="ECO:0000256" key="8">
    <source>
        <dbReference type="ARBA" id="ARBA00022968"/>
    </source>
</evidence>
<protein>
    <recommendedName>
        <fullName evidence="13">Alpha-1,3-mannosyl-glycoprotein 2-beta-N-acetylglucosaminyltransferase</fullName>
        <shortName evidence="13">GNT-I</shortName>
        <shortName evidence="13">GlcNAc-T I</shortName>
        <ecNumber evidence="13">2.4.1.101</ecNumber>
    </recommendedName>
    <alternativeName>
        <fullName evidence="13">N-glycosyl-oligosaccharide-glycoprotein N-acetylglucosaminyltransferase I</fullName>
    </alternativeName>
</protein>
<keyword evidence="11" id="KW-0472">Membrane</keyword>
<dbReference type="PANTHER" id="PTHR46396:SF1">
    <property type="entry name" value="PROTEIN O-LINKED-MANNOSE BETA-1,2-N-ACETYLGLUCOSAMINYLTRANSFERASE 1"/>
    <property type="match status" value="1"/>
</dbReference>
<evidence type="ECO:0000256" key="4">
    <source>
        <dbReference type="ARBA" id="ARBA00022676"/>
    </source>
</evidence>
<comment type="pathway">
    <text evidence="2 13">Protein modification; protein glycosylation.</text>
</comment>
<dbReference type="SUPFAM" id="SSF53448">
    <property type="entry name" value="Nucleotide-diphospho-sugar transferases"/>
    <property type="match status" value="1"/>
</dbReference>
<dbReference type="Gene3D" id="3.90.550.10">
    <property type="entry name" value="Spore Coat Polysaccharide Biosynthesis Protein SpsA, Chain A"/>
    <property type="match status" value="1"/>
</dbReference>
<keyword evidence="8 13" id="KW-0735">Signal-anchor</keyword>
<evidence type="ECO:0000256" key="11">
    <source>
        <dbReference type="ARBA" id="ARBA00023136"/>
    </source>
</evidence>
<evidence type="ECO:0000259" key="14">
    <source>
        <dbReference type="Pfam" id="PF15711"/>
    </source>
</evidence>
<feature type="domain" description="ILEI/PANDER" evidence="14">
    <location>
        <begin position="169"/>
        <end position="258"/>
    </location>
</feature>
<comment type="function">
    <text evidence="13">Initiates complex N-linked carbohydrate formation. Essential for the conversion of high-mannose to hybrid and complex N-glycans.</text>
</comment>